<dbReference type="Gene3D" id="3.30.9.10">
    <property type="entry name" value="D-Amino Acid Oxidase, subunit A, domain 2"/>
    <property type="match status" value="1"/>
</dbReference>
<sequence>MHDIPDADFPAETSFDALIVGGGVIGLACALSLIDAGRSVCVVDAGRIGGGSSHGNCGTITPSHAPPLAAPGMVATALRWMFTPDAPLYIKPRIDPALWRWLLAFALRCNERDWRASSMAKARLLNDSRARLEDWMTRHGLDCEFRASGEDYVFRDPREFEHGQKELVLLQEAGIPYRLVDGPAYEAAEPALKPGVAGAICFDGDAALRPDRYVAELARVVRERGGTIIEHCAVTSVESGKPARVRTARGDLAARDVVFAVGAWSPRMADAFGVPALRALLQPGKGYSITYSRPSRVPRRPLVLHERSVCVTVWEAGFRLGSTMEFSGYDTELNPRRLAALERGAAEYLHEPVGPVVQERWYGWRPMSRDDVPLIGAVPGRDGLWLATGHGMMGVSMSAGTGQLLADVICGRTPEIDPTPYGMQRFIRGGSG</sequence>
<dbReference type="SUPFAM" id="SSF51905">
    <property type="entry name" value="FAD/NAD(P)-binding domain"/>
    <property type="match status" value="1"/>
</dbReference>
<evidence type="ECO:0000313" key="4">
    <source>
        <dbReference type="Proteomes" id="UP000318212"/>
    </source>
</evidence>
<dbReference type="Gene3D" id="3.50.50.60">
    <property type="entry name" value="FAD/NAD(P)-binding domain"/>
    <property type="match status" value="2"/>
</dbReference>
<dbReference type="Pfam" id="PF01266">
    <property type="entry name" value="DAO"/>
    <property type="match status" value="1"/>
</dbReference>
<feature type="domain" description="FAD dependent oxidoreductase" evidence="2">
    <location>
        <begin position="16"/>
        <end position="407"/>
    </location>
</feature>
<dbReference type="EMBL" id="VICE01000084">
    <property type="protein sequence ID" value="TQD45176.1"/>
    <property type="molecule type" value="Genomic_DNA"/>
</dbReference>
<dbReference type="InterPro" id="IPR036188">
    <property type="entry name" value="FAD/NAD-bd_sf"/>
</dbReference>
<dbReference type="OrthoDB" id="9805337at2"/>
<keyword evidence="4" id="KW-1185">Reference proteome</keyword>
<dbReference type="GO" id="GO:0016491">
    <property type="term" value="F:oxidoreductase activity"/>
    <property type="evidence" value="ECO:0007669"/>
    <property type="project" value="UniProtKB-KW"/>
</dbReference>
<evidence type="ECO:0000259" key="2">
    <source>
        <dbReference type="Pfam" id="PF01266"/>
    </source>
</evidence>
<dbReference type="Proteomes" id="UP000318212">
    <property type="component" value="Unassembled WGS sequence"/>
</dbReference>
<dbReference type="SUPFAM" id="SSF54373">
    <property type="entry name" value="FAD-linked reductases, C-terminal domain"/>
    <property type="match status" value="1"/>
</dbReference>
<evidence type="ECO:0000313" key="3">
    <source>
        <dbReference type="EMBL" id="TQD45176.1"/>
    </source>
</evidence>
<proteinExistence type="predicted"/>
<dbReference type="AlphaFoldDB" id="A0A508A5F1"/>
<dbReference type="PANTHER" id="PTHR13847:SF289">
    <property type="entry name" value="GLYCINE OXIDASE"/>
    <property type="match status" value="1"/>
</dbReference>
<evidence type="ECO:0000256" key="1">
    <source>
        <dbReference type="ARBA" id="ARBA00023002"/>
    </source>
</evidence>
<dbReference type="PANTHER" id="PTHR13847">
    <property type="entry name" value="SARCOSINE DEHYDROGENASE-RELATED"/>
    <property type="match status" value="1"/>
</dbReference>
<name>A0A508A5F1_9GAMM</name>
<protein>
    <submittedName>
        <fullName evidence="3">FAD-dependent oxidoreductase</fullName>
    </submittedName>
</protein>
<gene>
    <name evidence="3" type="ORF">FKV25_08875</name>
</gene>
<organism evidence="3 4">
    <name type="scientific">Marilutibacter aestuarii</name>
    <dbReference type="NCBI Taxonomy" id="1706195"/>
    <lineage>
        <taxon>Bacteria</taxon>
        <taxon>Pseudomonadati</taxon>
        <taxon>Pseudomonadota</taxon>
        <taxon>Gammaproteobacteria</taxon>
        <taxon>Lysobacterales</taxon>
        <taxon>Lysobacteraceae</taxon>
        <taxon>Marilutibacter</taxon>
    </lineage>
</organism>
<dbReference type="RefSeq" id="WP_141518433.1">
    <property type="nucleotide sequence ID" value="NZ_VICE01000084.1"/>
</dbReference>
<dbReference type="GO" id="GO:0005737">
    <property type="term" value="C:cytoplasm"/>
    <property type="evidence" value="ECO:0007669"/>
    <property type="project" value="TreeGrafter"/>
</dbReference>
<reference evidence="3 4" key="1">
    <citation type="submission" date="2019-06" db="EMBL/GenBank/DDBJ databases">
        <title>Lysobacter alkalisoli sp. nov. isolated from saline soil.</title>
        <authorList>
            <person name="Sun J.-Q."/>
            <person name="Xu L."/>
        </authorList>
    </citation>
    <scope>NUCLEOTIDE SEQUENCE [LARGE SCALE GENOMIC DNA]</scope>
    <source>
        <strain evidence="3 4">JCM 31130</strain>
    </source>
</reference>
<keyword evidence="1" id="KW-0560">Oxidoreductase</keyword>
<accession>A0A508A5F1</accession>
<dbReference type="InterPro" id="IPR006076">
    <property type="entry name" value="FAD-dep_OxRdtase"/>
</dbReference>
<comment type="caution">
    <text evidence="3">The sequence shown here is derived from an EMBL/GenBank/DDBJ whole genome shotgun (WGS) entry which is preliminary data.</text>
</comment>